<dbReference type="Proteomes" id="UP000289650">
    <property type="component" value="Unassembled WGS sequence"/>
</dbReference>
<dbReference type="Pfam" id="PF13563">
    <property type="entry name" value="2_5_RNA_ligase2"/>
    <property type="match status" value="1"/>
</dbReference>
<dbReference type="OrthoDB" id="7061261at2"/>
<dbReference type="InterPro" id="IPR009097">
    <property type="entry name" value="Cyclic_Pdiesterase"/>
</dbReference>
<protein>
    <submittedName>
        <fullName evidence="2">2'-5' RNA ligase</fullName>
    </submittedName>
</protein>
<dbReference type="PANTHER" id="PTHR35561:SF1">
    <property type="entry name" value="RNA 2',3'-CYCLIC PHOSPHODIESTERASE"/>
    <property type="match status" value="1"/>
</dbReference>
<evidence type="ECO:0000313" key="2">
    <source>
        <dbReference type="EMBL" id="RXV71150.1"/>
    </source>
</evidence>
<name>A0A4Q2AP96_9BURK</name>
<accession>A0A4Q2AP96</accession>
<dbReference type="GO" id="GO:0008664">
    <property type="term" value="F:RNA 2',3'-cyclic 3'-phosphodiesterase activity"/>
    <property type="evidence" value="ECO:0007669"/>
    <property type="project" value="InterPro"/>
</dbReference>
<dbReference type="AlphaFoldDB" id="A0A4Q2AP96"/>
<evidence type="ECO:0000256" key="1">
    <source>
        <dbReference type="ARBA" id="ARBA00022801"/>
    </source>
</evidence>
<dbReference type="GO" id="GO:0016874">
    <property type="term" value="F:ligase activity"/>
    <property type="evidence" value="ECO:0007669"/>
    <property type="project" value="UniProtKB-KW"/>
</dbReference>
<evidence type="ECO:0000313" key="3">
    <source>
        <dbReference type="Proteomes" id="UP000289650"/>
    </source>
</evidence>
<dbReference type="PANTHER" id="PTHR35561">
    <property type="entry name" value="RNA 2',3'-CYCLIC PHOSPHODIESTERASE"/>
    <property type="match status" value="1"/>
</dbReference>
<dbReference type="GO" id="GO:0004113">
    <property type="term" value="F:2',3'-cyclic-nucleotide 3'-phosphodiesterase activity"/>
    <property type="evidence" value="ECO:0007669"/>
    <property type="project" value="InterPro"/>
</dbReference>
<dbReference type="SUPFAM" id="SSF55144">
    <property type="entry name" value="LigT-like"/>
    <property type="match status" value="1"/>
</dbReference>
<sequence length="200" mass="22237">MAVTQLTLPGFDVPPPAPEHRFFFAAMPDPATAENIIGMTERLQSGKPAKDRVLHTARLHVTLHALGDFAYVPYATIARACAAADRIDVPSFGVTFDRLLSFNGRPGHQPLVLTGSAGLDLLIDFQQQLRDALRKAGLRVSGARFTPHVTLLYGERRPEQYRIDPITWTVREFVLIHSWLGRTHYDVIGRWPLTIGSTSV</sequence>
<dbReference type="InterPro" id="IPR004175">
    <property type="entry name" value="RNA_CPDase"/>
</dbReference>
<reference evidence="2 3" key="1">
    <citation type="submission" date="2018-08" db="EMBL/GenBank/DDBJ databases">
        <title>Mountain-cultivated ginseng endophyte, Burkholderia stabilis and its activity against ginseng root rot disease.</title>
        <authorList>
            <person name="Tapan Kumar M."/>
            <person name="Bae H."/>
            <person name="Shanmugam G."/>
            <person name="Jeon J."/>
        </authorList>
    </citation>
    <scope>NUCLEOTIDE SEQUENCE [LARGE SCALE GENOMIC DNA]</scope>
    <source>
        <strain evidence="2 3">EB159</strain>
    </source>
</reference>
<keyword evidence="2" id="KW-0436">Ligase</keyword>
<dbReference type="EMBL" id="QWEX01000001">
    <property type="protein sequence ID" value="RXV71150.1"/>
    <property type="molecule type" value="Genomic_DNA"/>
</dbReference>
<comment type="caution">
    <text evidence="2">The sequence shown here is derived from an EMBL/GenBank/DDBJ whole genome shotgun (WGS) entry which is preliminary data.</text>
</comment>
<organism evidence="2 3">
    <name type="scientific">Burkholderia stabilis</name>
    <dbReference type="NCBI Taxonomy" id="95485"/>
    <lineage>
        <taxon>Bacteria</taxon>
        <taxon>Pseudomonadati</taxon>
        <taxon>Pseudomonadota</taxon>
        <taxon>Betaproteobacteria</taxon>
        <taxon>Burkholderiales</taxon>
        <taxon>Burkholderiaceae</taxon>
        <taxon>Burkholderia</taxon>
        <taxon>Burkholderia cepacia complex</taxon>
    </lineage>
</organism>
<gene>
    <name evidence="2" type="ORF">D1006_01340</name>
</gene>
<dbReference type="Gene3D" id="3.90.1140.10">
    <property type="entry name" value="Cyclic phosphodiesterase"/>
    <property type="match status" value="1"/>
</dbReference>
<keyword evidence="1" id="KW-0378">Hydrolase</keyword>
<proteinExistence type="predicted"/>